<keyword evidence="3" id="KW-1003">Cell membrane</keyword>
<evidence type="ECO:0000256" key="6">
    <source>
        <dbReference type="ARBA" id="ARBA00023136"/>
    </source>
</evidence>
<accession>A0ABZ2ITF2</accession>
<comment type="subcellular location">
    <subcellularLocation>
        <location evidence="1">Cell membrane</location>
        <topology evidence="1">Multi-pass membrane protein</topology>
    </subcellularLocation>
</comment>
<keyword evidence="4 7" id="KW-0812">Transmembrane</keyword>
<evidence type="ECO:0000256" key="5">
    <source>
        <dbReference type="ARBA" id="ARBA00022989"/>
    </source>
</evidence>
<reference evidence="8 9" key="1">
    <citation type="submission" date="2024-02" db="EMBL/GenBank/DDBJ databases">
        <title>Whole genome sequencing of Parabacteroides sp. AD58.</title>
        <authorList>
            <person name="Chaplin A.V."/>
            <person name="Pikina A.P."/>
            <person name="Sokolova S.R."/>
            <person name="Korostin D.O."/>
            <person name="Efimov B.A."/>
        </authorList>
    </citation>
    <scope>NUCLEOTIDE SEQUENCE [LARGE SCALE GENOMIC DNA]</scope>
    <source>
        <strain evidence="8 9">AD58</strain>
    </source>
</reference>
<dbReference type="Pfam" id="PF07681">
    <property type="entry name" value="DoxX"/>
    <property type="match status" value="1"/>
</dbReference>
<evidence type="ECO:0000256" key="3">
    <source>
        <dbReference type="ARBA" id="ARBA00022475"/>
    </source>
</evidence>
<proteinExistence type="inferred from homology"/>
<keyword evidence="6 7" id="KW-0472">Membrane</keyword>
<evidence type="ECO:0000313" key="8">
    <source>
        <dbReference type="EMBL" id="WWV67872.1"/>
    </source>
</evidence>
<evidence type="ECO:0000256" key="2">
    <source>
        <dbReference type="ARBA" id="ARBA00006679"/>
    </source>
</evidence>
<feature type="transmembrane region" description="Helical" evidence="7">
    <location>
        <begin position="110"/>
        <end position="133"/>
    </location>
</feature>
<dbReference type="InterPro" id="IPR032808">
    <property type="entry name" value="DoxX"/>
</dbReference>
<keyword evidence="5 7" id="KW-1133">Transmembrane helix</keyword>
<dbReference type="Proteomes" id="UP001320603">
    <property type="component" value="Chromosome"/>
</dbReference>
<evidence type="ECO:0000256" key="4">
    <source>
        <dbReference type="ARBA" id="ARBA00022692"/>
    </source>
</evidence>
<feature type="transmembrane region" description="Helical" evidence="7">
    <location>
        <begin position="20"/>
        <end position="38"/>
    </location>
</feature>
<evidence type="ECO:0000313" key="9">
    <source>
        <dbReference type="Proteomes" id="UP001320603"/>
    </source>
</evidence>
<sequence>MTKLRDFLCNKPVSETGLSIALLLFRIFGGAMMIPYGIGKIENFDKYAVNFFDDPIGIGMMPSLILTIFAQVFCSIALIGGFFSRPAAAILAFNMLVASKYHWHDAFATLSLPLLFLGIYCFLVIVGGGKYSIDSLLFKTKKEMK</sequence>
<dbReference type="InterPro" id="IPR051907">
    <property type="entry name" value="DoxX-like_oxidoreductase"/>
</dbReference>
<dbReference type="PANTHER" id="PTHR33452">
    <property type="entry name" value="OXIDOREDUCTASE CATD-RELATED"/>
    <property type="match status" value="1"/>
</dbReference>
<dbReference type="EMBL" id="CP146284">
    <property type="protein sequence ID" value="WWV67872.1"/>
    <property type="molecule type" value="Genomic_DNA"/>
</dbReference>
<organism evidence="8 9">
    <name type="scientific">Parabacteroides absconsus</name>
    <dbReference type="NCBI Taxonomy" id="2951805"/>
    <lineage>
        <taxon>Bacteria</taxon>
        <taxon>Pseudomonadati</taxon>
        <taxon>Bacteroidota</taxon>
        <taxon>Bacteroidia</taxon>
        <taxon>Bacteroidales</taxon>
        <taxon>Tannerellaceae</taxon>
        <taxon>Parabacteroides</taxon>
    </lineage>
</organism>
<name>A0ABZ2ITF2_9BACT</name>
<gene>
    <name evidence="8" type="ORF">NEE14_007975</name>
</gene>
<dbReference type="PANTHER" id="PTHR33452:SF1">
    <property type="entry name" value="INNER MEMBRANE PROTEIN YPHA-RELATED"/>
    <property type="match status" value="1"/>
</dbReference>
<dbReference type="RefSeq" id="WP_251968738.1">
    <property type="nucleotide sequence ID" value="NZ_CP146284.1"/>
</dbReference>
<evidence type="ECO:0000256" key="1">
    <source>
        <dbReference type="ARBA" id="ARBA00004651"/>
    </source>
</evidence>
<comment type="similarity">
    <text evidence="2">Belongs to the DoxX family.</text>
</comment>
<keyword evidence="9" id="KW-1185">Reference proteome</keyword>
<feature type="transmembrane region" description="Helical" evidence="7">
    <location>
        <begin position="58"/>
        <end position="80"/>
    </location>
</feature>
<protein>
    <submittedName>
        <fullName evidence="8">DoxX family protein</fullName>
    </submittedName>
</protein>
<evidence type="ECO:0000256" key="7">
    <source>
        <dbReference type="SAM" id="Phobius"/>
    </source>
</evidence>